<name>A0ABN7SBT1_OIKDI</name>
<evidence type="ECO:0000313" key="2">
    <source>
        <dbReference type="EMBL" id="CAG5097502.1"/>
    </source>
</evidence>
<keyword evidence="1" id="KW-0472">Membrane</keyword>
<reference evidence="2 3" key="1">
    <citation type="submission" date="2021-04" db="EMBL/GenBank/DDBJ databases">
        <authorList>
            <person name="Bliznina A."/>
        </authorList>
    </citation>
    <scope>NUCLEOTIDE SEQUENCE [LARGE SCALE GENOMIC DNA]</scope>
</reference>
<feature type="transmembrane region" description="Helical" evidence="1">
    <location>
        <begin position="114"/>
        <end position="134"/>
    </location>
</feature>
<protein>
    <submittedName>
        <fullName evidence="2">Oidioi.mRNA.OKI2018_I69.XSR.g15102.t1.cds</fullName>
    </submittedName>
</protein>
<dbReference type="EMBL" id="OU015569">
    <property type="protein sequence ID" value="CAG5097502.1"/>
    <property type="molecule type" value="Genomic_DNA"/>
</dbReference>
<keyword evidence="1" id="KW-0812">Transmembrane</keyword>
<feature type="transmembrane region" description="Helical" evidence="1">
    <location>
        <begin position="75"/>
        <end position="94"/>
    </location>
</feature>
<sequence length="149" mass="16251">MITLLAWLLVVANLGAIGCGVGGGLVATFFGMFPEEHQHTKLNLGEAALIGTFATWFALPLCLSCCDFKEAKANCLIKCSLGALLANVFLNGLYLGSTPFRERLLPVDTTHVTLMMVAMVLSGLSVFIAIFLLIRITQRMRFQVFADHR</sequence>
<gene>
    <name evidence="2" type="ORF">OKIOD_LOCUS6660</name>
</gene>
<accession>A0ABN7SBT1</accession>
<proteinExistence type="predicted"/>
<feature type="transmembrane region" description="Helical" evidence="1">
    <location>
        <begin position="44"/>
        <end position="63"/>
    </location>
</feature>
<evidence type="ECO:0000313" key="3">
    <source>
        <dbReference type="Proteomes" id="UP001158576"/>
    </source>
</evidence>
<keyword evidence="3" id="KW-1185">Reference proteome</keyword>
<keyword evidence="1" id="KW-1133">Transmembrane helix</keyword>
<organism evidence="2 3">
    <name type="scientific">Oikopleura dioica</name>
    <name type="common">Tunicate</name>
    <dbReference type="NCBI Taxonomy" id="34765"/>
    <lineage>
        <taxon>Eukaryota</taxon>
        <taxon>Metazoa</taxon>
        <taxon>Chordata</taxon>
        <taxon>Tunicata</taxon>
        <taxon>Appendicularia</taxon>
        <taxon>Copelata</taxon>
        <taxon>Oikopleuridae</taxon>
        <taxon>Oikopleura</taxon>
    </lineage>
</organism>
<evidence type="ECO:0000256" key="1">
    <source>
        <dbReference type="SAM" id="Phobius"/>
    </source>
</evidence>
<dbReference type="Proteomes" id="UP001158576">
    <property type="component" value="Chromosome XSR"/>
</dbReference>